<feature type="domain" description="Acyl-CoA oxidase/dehydrogenase middle" evidence="6">
    <location>
        <begin position="125"/>
        <end position="218"/>
    </location>
</feature>
<evidence type="ECO:0000256" key="1">
    <source>
        <dbReference type="ARBA" id="ARBA00001974"/>
    </source>
</evidence>
<protein>
    <submittedName>
        <fullName evidence="8">Acyl-CoA dehydrogenase</fullName>
    </submittedName>
</protein>
<dbReference type="EMBL" id="CP011409">
    <property type="protein sequence ID" value="AKZ61523.1"/>
    <property type="molecule type" value="Genomic_DNA"/>
</dbReference>
<dbReference type="InterPro" id="IPR036250">
    <property type="entry name" value="AcylCo_DH-like_C"/>
</dbReference>
<dbReference type="PANTHER" id="PTHR43884:SF12">
    <property type="entry name" value="ISOVALERYL-COA DEHYDROGENASE, MITOCHONDRIAL-RELATED"/>
    <property type="match status" value="1"/>
</dbReference>
<dbReference type="RefSeq" id="WP_053195028.1">
    <property type="nucleotide sequence ID" value="NZ_CP011409.1"/>
</dbReference>
<accession>A0ABN4HRG6</accession>
<evidence type="ECO:0000256" key="4">
    <source>
        <dbReference type="ARBA" id="ARBA00022827"/>
    </source>
</evidence>
<dbReference type="InterPro" id="IPR037069">
    <property type="entry name" value="AcylCoA_DH/ox_N_sf"/>
</dbReference>
<evidence type="ECO:0000259" key="7">
    <source>
        <dbReference type="Pfam" id="PF02771"/>
    </source>
</evidence>
<evidence type="ECO:0000256" key="3">
    <source>
        <dbReference type="ARBA" id="ARBA00022630"/>
    </source>
</evidence>
<dbReference type="SUPFAM" id="SSF56645">
    <property type="entry name" value="Acyl-CoA dehydrogenase NM domain-like"/>
    <property type="match status" value="1"/>
</dbReference>
<dbReference type="InterPro" id="IPR046373">
    <property type="entry name" value="Acyl-CoA_Oxase/DH_mid-dom_sf"/>
</dbReference>
<gene>
    <name evidence="8" type="ORF">F506_01515</name>
</gene>
<sequence>MAIIWEPSLDPDASKWRDIAHRLAHDQLAPRAAAIDRDQRYPHENVEALHESGIASMFIPKDYGGGGASLTAFCAVIEELAQACASTSGIVATLQLGAMPLLRAGTTGQKDTYIRAMVAGRKSISFALSEREAGSDPSNMQTVATAENRGWRLRGEKRWIGGGGECAYYVVFAQTEPGAGRRGIAAFMVAADAEGVRDDAREDKMGMRGTVNSTVVLDTWVAADCMIAAPGKALRLALEALNVGRVVVAAQSNGIARAAYDAAARRAAVRTTFGQRLLDHQGIGFKLADVATRLSAGRMLAYETARSFDTGQDVALIGAQAKLFCSEAAHDAVDIGVQVFGGEGFVKPSLVERLYRDQRATEIYEGTSEIQRLVLARAIQAEFNNEEQA</sequence>
<dbReference type="SUPFAM" id="SSF47203">
    <property type="entry name" value="Acyl-CoA dehydrogenase C-terminal domain-like"/>
    <property type="match status" value="1"/>
</dbReference>
<dbReference type="Pfam" id="PF00441">
    <property type="entry name" value="Acyl-CoA_dh_1"/>
    <property type="match status" value="1"/>
</dbReference>
<reference evidence="9" key="1">
    <citation type="journal article" date="2015" name="Genome Announc.">
        <title>Complete Genome Sequence of Herbaspirillum hiltneri N3 (DSM 17495), Isolated from Surface-Sterilized Wheat Roots.</title>
        <authorList>
            <person name="Guizelini D."/>
            <person name="Saizaki P.M."/>
            <person name="Coimbra N.A."/>
            <person name="Weiss V.A."/>
            <person name="Faoro H."/>
            <person name="Sfeir M.Z."/>
            <person name="Baura V.A."/>
            <person name="Monteiro R.A."/>
            <person name="Chubatsu L.S."/>
            <person name="Souza E.M."/>
            <person name="Cruz L.M."/>
            <person name="Pedrosa F.O."/>
            <person name="Raittz R.T."/>
            <person name="Marchaukoski J.N."/>
            <person name="Steffens M.B."/>
        </authorList>
    </citation>
    <scope>NUCLEOTIDE SEQUENCE [LARGE SCALE GENOMIC DNA]</scope>
    <source>
        <strain evidence="9">N3</strain>
    </source>
</reference>
<comment type="cofactor">
    <cofactor evidence="1">
        <name>FAD</name>
        <dbReference type="ChEBI" id="CHEBI:57692"/>
    </cofactor>
</comment>
<dbReference type="Proteomes" id="UP000063429">
    <property type="component" value="Chromosome"/>
</dbReference>
<keyword evidence="3" id="KW-0285">Flavoprotein</keyword>
<evidence type="ECO:0000259" key="5">
    <source>
        <dbReference type="Pfam" id="PF00441"/>
    </source>
</evidence>
<dbReference type="Pfam" id="PF02770">
    <property type="entry name" value="Acyl-CoA_dh_M"/>
    <property type="match status" value="1"/>
</dbReference>
<name>A0ABN4HRG6_9BURK</name>
<proteinExistence type="inferred from homology"/>
<dbReference type="Gene3D" id="2.40.110.10">
    <property type="entry name" value="Butyryl-CoA Dehydrogenase, subunit A, domain 2"/>
    <property type="match status" value="1"/>
</dbReference>
<dbReference type="InterPro" id="IPR013786">
    <property type="entry name" value="AcylCoA_DH/ox_N"/>
</dbReference>
<keyword evidence="9" id="KW-1185">Reference proteome</keyword>
<dbReference type="InterPro" id="IPR009075">
    <property type="entry name" value="AcylCo_DH/oxidase_C"/>
</dbReference>
<dbReference type="Gene3D" id="1.20.140.10">
    <property type="entry name" value="Butyryl-CoA Dehydrogenase, subunit A, domain 3"/>
    <property type="match status" value="1"/>
</dbReference>
<dbReference type="InterPro" id="IPR009100">
    <property type="entry name" value="AcylCoA_DH/oxidase_NM_dom_sf"/>
</dbReference>
<evidence type="ECO:0000313" key="9">
    <source>
        <dbReference type="Proteomes" id="UP000063429"/>
    </source>
</evidence>
<keyword evidence="4" id="KW-0274">FAD</keyword>
<dbReference type="PANTHER" id="PTHR43884">
    <property type="entry name" value="ACYL-COA DEHYDROGENASE"/>
    <property type="match status" value="1"/>
</dbReference>
<comment type="similarity">
    <text evidence="2">Belongs to the acyl-CoA dehydrogenase family.</text>
</comment>
<feature type="domain" description="Acyl-CoA dehydrogenase/oxidase C-terminal" evidence="5">
    <location>
        <begin position="234"/>
        <end position="379"/>
    </location>
</feature>
<evidence type="ECO:0000313" key="8">
    <source>
        <dbReference type="EMBL" id="AKZ61523.1"/>
    </source>
</evidence>
<dbReference type="Pfam" id="PF02771">
    <property type="entry name" value="Acyl-CoA_dh_N"/>
    <property type="match status" value="1"/>
</dbReference>
<feature type="domain" description="Acyl-CoA dehydrogenase/oxidase N-terminal" evidence="7">
    <location>
        <begin position="12"/>
        <end position="120"/>
    </location>
</feature>
<evidence type="ECO:0000256" key="2">
    <source>
        <dbReference type="ARBA" id="ARBA00009347"/>
    </source>
</evidence>
<dbReference type="Gene3D" id="1.10.540.10">
    <property type="entry name" value="Acyl-CoA dehydrogenase/oxidase, N-terminal domain"/>
    <property type="match status" value="1"/>
</dbReference>
<evidence type="ECO:0000259" key="6">
    <source>
        <dbReference type="Pfam" id="PF02770"/>
    </source>
</evidence>
<organism evidence="8 9">
    <name type="scientific">Herbaspirillum hiltneri N3</name>
    <dbReference type="NCBI Taxonomy" id="1262470"/>
    <lineage>
        <taxon>Bacteria</taxon>
        <taxon>Pseudomonadati</taxon>
        <taxon>Pseudomonadota</taxon>
        <taxon>Betaproteobacteria</taxon>
        <taxon>Burkholderiales</taxon>
        <taxon>Oxalobacteraceae</taxon>
        <taxon>Herbaspirillum</taxon>
    </lineage>
</organism>
<dbReference type="InterPro" id="IPR006091">
    <property type="entry name" value="Acyl-CoA_Oxase/DH_mid-dom"/>
</dbReference>
<dbReference type="PIRSF" id="PIRSF016578">
    <property type="entry name" value="HsaA"/>
    <property type="match status" value="1"/>
</dbReference>